<evidence type="ECO:0000313" key="2">
    <source>
        <dbReference type="Proteomes" id="UP001365781"/>
    </source>
</evidence>
<dbReference type="SUPFAM" id="SSF52151">
    <property type="entry name" value="FabD/lysophospholipase-like"/>
    <property type="match status" value="1"/>
</dbReference>
<dbReference type="Proteomes" id="UP001365781">
    <property type="component" value="Unassembled WGS sequence"/>
</dbReference>
<gene>
    <name evidence="1" type="ORF">WB403_51465</name>
</gene>
<feature type="non-terminal residue" evidence="1">
    <location>
        <position position="1"/>
    </location>
</feature>
<sequence>KLLKDMTLDSPDLKTGLAVIAKRIDTGSPWVLTNNPKSKYWDDPADHSYLGNKHFRVADLVRASTAAPSYFKPKRIRIVPR</sequence>
<evidence type="ECO:0000313" key="1">
    <source>
        <dbReference type="EMBL" id="MEI5617533.1"/>
    </source>
</evidence>
<feature type="non-terminal residue" evidence="1">
    <location>
        <position position="81"/>
    </location>
</feature>
<dbReference type="EMBL" id="JBBAYM010000749">
    <property type="protein sequence ID" value="MEI5617533.1"/>
    <property type="molecule type" value="Genomic_DNA"/>
</dbReference>
<keyword evidence="2" id="KW-1185">Reference proteome</keyword>
<protein>
    <submittedName>
        <fullName evidence="1">Uncharacterized protein</fullName>
    </submittedName>
</protein>
<reference evidence="1 2" key="1">
    <citation type="submission" date="2024-03" db="EMBL/GenBank/DDBJ databases">
        <title>First Report of Pectobacterium brasiliscabiei causing potato scab in china.</title>
        <authorList>
            <person name="Handique U."/>
        </authorList>
    </citation>
    <scope>NUCLEOTIDE SEQUENCE [LARGE SCALE GENOMIC DNA]</scope>
    <source>
        <strain evidence="1 2">ZRIMU1503</strain>
    </source>
</reference>
<accession>A0ABU8GWH7</accession>
<dbReference type="RefSeq" id="WP_336559368.1">
    <property type="nucleotide sequence ID" value="NZ_JBBAYM010000749.1"/>
</dbReference>
<dbReference type="Gene3D" id="3.40.1090.10">
    <property type="entry name" value="Cytosolic phospholipase A2 catalytic domain"/>
    <property type="match status" value="1"/>
</dbReference>
<proteinExistence type="predicted"/>
<dbReference type="InterPro" id="IPR016035">
    <property type="entry name" value="Acyl_Trfase/lysoPLipase"/>
</dbReference>
<comment type="caution">
    <text evidence="1">The sequence shown here is derived from an EMBL/GenBank/DDBJ whole genome shotgun (WGS) entry which is preliminary data.</text>
</comment>
<name>A0ABU8GWH7_9ACTN</name>
<organism evidence="1 2">
    <name type="scientific">Streptomyces brasiliscabiei</name>
    <dbReference type="NCBI Taxonomy" id="2736302"/>
    <lineage>
        <taxon>Bacteria</taxon>
        <taxon>Bacillati</taxon>
        <taxon>Actinomycetota</taxon>
        <taxon>Actinomycetes</taxon>
        <taxon>Kitasatosporales</taxon>
        <taxon>Streptomycetaceae</taxon>
        <taxon>Streptomyces</taxon>
    </lineage>
</organism>